<organism evidence="3 4">
    <name type="scientific">Parerythrobacter lacustris</name>
    <dbReference type="NCBI Taxonomy" id="2969984"/>
    <lineage>
        <taxon>Bacteria</taxon>
        <taxon>Pseudomonadati</taxon>
        <taxon>Pseudomonadota</taxon>
        <taxon>Alphaproteobacteria</taxon>
        <taxon>Sphingomonadales</taxon>
        <taxon>Erythrobacteraceae</taxon>
        <taxon>Parerythrobacter</taxon>
    </lineage>
</organism>
<dbReference type="Gene3D" id="3.30.910.20">
    <property type="entry name" value="Skp domain"/>
    <property type="match status" value="1"/>
</dbReference>
<dbReference type="SMART" id="SM00935">
    <property type="entry name" value="OmpH"/>
    <property type="match status" value="1"/>
</dbReference>
<evidence type="ECO:0000313" key="4">
    <source>
        <dbReference type="Proteomes" id="UP001206067"/>
    </source>
</evidence>
<protein>
    <submittedName>
        <fullName evidence="3">OmpH family outer membrane protein</fullName>
    </submittedName>
</protein>
<dbReference type="EMBL" id="JANKHH010000003">
    <property type="protein sequence ID" value="MCR2833422.1"/>
    <property type="molecule type" value="Genomic_DNA"/>
</dbReference>
<name>A0ABT1XQA5_9SPHN</name>
<keyword evidence="2" id="KW-0732">Signal</keyword>
<dbReference type="InterPro" id="IPR024930">
    <property type="entry name" value="Skp_dom_sf"/>
</dbReference>
<sequence length="226" mass="24225">MKMLLKPVLLAGLSLAATAPILATPAVAQVNGIATSSPEAALVQASALQSGYQAINTANANQRQQINTLRTEINNLQLSLNTNGDREVDQAEWDANPGVTGQIEAKEQQLQTLLAPIAIAEYYVVEQLLMRYGEAQSQVITSNGIQIMVEPAALQYSVDGVDVTQKIVAALNTLVPTVSTTPPANWQPRRQTVETHQAIQQIIVGIAQRQAAQAAQQQTQQQPSGR</sequence>
<feature type="chain" id="PRO_5045170212" evidence="2">
    <location>
        <begin position="29"/>
        <end position="226"/>
    </location>
</feature>
<keyword evidence="1" id="KW-0175">Coiled coil</keyword>
<dbReference type="Proteomes" id="UP001206067">
    <property type="component" value="Unassembled WGS sequence"/>
</dbReference>
<dbReference type="SUPFAM" id="SSF111384">
    <property type="entry name" value="OmpH-like"/>
    <property type="match status" value="1"/>
</dbReference>
<reference evidence="3 4" key="1">
    <citation type="submission" date="2022-08" db="EMBL/GenBank/DDBJ databases">
        <title>Polyphasic taxonomy analysis of Qipengyuania sp.RS5-5.</title>
        <authorList>
            <person name="Xamxidin M."/>
            <person name="Wu M."/>
        </authorList>
    </citation>
    <scope>NUCLEOTIDE SEQUENCE [LARGE SCALE GENOMIC DNA]</scope>
    <source>
        <strain evidence="3 4">RS5-5</strain>
    </source>
</reference>
<accession>A0ABT1XQA5</accession>
<dbReference type="RefSeq" id="WP_257595191.1">
    <property type="nucleotide sequence ID" value="NZ_JANKHH010000003.1"/>
</dbReference>
<feature type="signal peptide" evidence="2">
    <location>
        <begin position="1"/>
        <end position="28"/>
    </location>
</feature>
<gene>
    <name evidence="3" type="ORF">NSO95_05655</name>
</gene>
<dbReference type="InterPro" id="IPR005632">
    <property type="entry name" value="Chaperone_Skp"/>
</dbReference>
<feature type="coiled-coil region" evidence="1">
    <location>
        <begin position="52"/>
        <end position="79"/>
    </location>
</feature>
<evidence type="ECO:0000256" key="1">
    <source>
        <dbReference type="SAM" id="Coils"/>
    </source>
</evidence>
<evidence type="ECO:0000313" key="3">
    <source>
        <dbReference type="EMBL" id="MCR2833422.1"/>
    </source>
</evidence>
<comment type="caution">
    <text evidence="3">The sequence shown here is derived from an EMBL/GenBank/DDBJ whole genome shotgun (WGS) entry which is preliminary data.</text>
</comment>
<evidence type="ECO:0000256" key="2">
    <source>
        <dbReference type="SAM" id="SignalP"/>
    </source>
</evidence>
<keyword evidence="4" id="KW-1185">Reference proteome</keyword>
<proteinExistence type="predicted"/>